<keyword evidence="3" id="KW-1185">Reference proteome</keyword>
<sequence length="138" mass="15806">MSLTSIDSQIRSVQSSIDGLSSQVIRKQEEVRQLERAIAEISGLQGDYEESRKYWQDIDLTAKTWNGKLADEFDSFRNGEMLASFRDVSHDEVQRVLDALEQAKGMLVAEIDTCQMQMASKQSSLDRLRMDRKKELQS</sequence>
<dbReference type="STRING" id="361279.SAMN05421663_102196"/>
<dbReference type="RefSeq" id="WP_170829569.1">
    <property type="nucleotide sequence ID" value="NZ_FMZB01000002.1"/>
</dbReference>
<name>A0A1G6KZI3_9BACI</name>
<protein>
    <submittedName>
        <fullName evidence="2">Uncharacterized protein</fullName>
    </submittedName>
</protein>
<dbReference type="InterPro" id="IPR031681">
    <property type="entry name" value="YwqH-like"/>
</dbReference>
<dbReference type="AlphaFoldDB" id="A0A1G6KZI3"/>
<dbReference type="Pfam" id="PF16888">
    <property type="entry name" value="YwqH-like"/>
    <property type="match status" value="1"/>
</dbReference>
<dbReference type="EMBL" id="FMZB01000002">
    <property type="protein sequence ID" value="SDC36353.1"/>
    <property type="molecule type" value="Genomic_DNA"/>
</dbReference>
<organism evidence="2 3">
    <name type="scientific">Terribacillus halophilus</name>
    <dbReference type="NCBI Taxonomy" id="361279"/>
    <lineage>
        <taxon>Bacteria</taxon>
        <taxon>Bacillati</taxon>
        <taxon>Bacillota</taxon>
        <taxon>Bacilli</taxon>
        <taxon>Bacillales</taxon>
        <taxon>Bacillaceae</taxon>
        <taxon>Terribacillus</taxon>
    </lineage>
</organism>
<evidence type="ECO:0000313" key="2">
    <source>
        <dbReference type="EMBL" id="SDC36353.1"/>
    </source>
</evidence>
<gene>
    <name evidence="2" type="ORF">SAMN05421663_102196</name>
</gene>
<proteinExistence type="predicted"/>
<keyword evidence="1" id="KW-0175">Coiled coil</keyword>
<evidence type="ECO:0000256" key="1">
    <source>
        <dbReference type="SAM" id="Coils"/>
    </source>
</evidence>
<dbReference type="Proteomes" id="UP000198666">
    <property type="component" value="Unassembled WGS sequence"/>
</dbReference>
<accession>A0A1G6KZI3</accession>
<dbReference type="Gene3D" id="1.10.287.1490">
    <property type="match status" value="1"/>
</dbReference>
<feature type="coiled-coil region" evidence="1">
    <location>
        <begin position="17"/>
        <end position="47"/>
    </location>
</feature>
<reference evidence="3" key="1">
    <citation type="submission" date="2016-10" db="EMBL/GenBank/DDBJ databases">
        <authorList>
            <person name="Varghese N."/>
            <person name="Submissions S."/>
        </authorList>
    </citation>
    <scope>NUCLEOTIDE SEQUENCE [LARGE SCALE GENOMIC DNA]</scope>
    <source>
        <strain evidence="3">DSM 21620</strain>
    </source>
</reference>
<evidence type="ECO:0000313" key="3">
    <source>
        <dbReference type="Proteomes" id="UP000198666"/>
    </source>
</evidence>